<feature type="transmembrane region" description="Helical" evidence="1">
    <location>
        <begin position="40"/>
        <end position="57"/>
    </location>
</feature>
<dbReference type="RefSeq" id="WP_207109938.1">
    <property type="nucleotide sequence ID" value="NZ_JAFLVR010000051.1"/>
</dbReference>
<dbReference type="EMBL" id="JAFLVR010000051">
    <property type="protein sequence ID" value="MBO0454200.1"/>
    <property type="molecule type" value="Genomic_DNA"/>
</dbReference>
<keyword evidence="1" id="KW-0812">Transmembrane</keyword>
<feature type="transmembrane region" description="Helical" evidence="1">
    <location>
        <begin position="6"/>
        <end position="28"/>
    </location>
</feature>
<evidence type="ECO:0000313" key="3">
    <source>
        <dbReference type="Proteomes" id="UP000664495"/>
    </source>
</evidence>
<dbReference type="Proteomes" id="UP000664495">
    <property type="component" value="Unassembled WGS sequence"/>
</dbReference>
<keyword evidence="1" id="KW-1133">Transmembrane helix</keyword>
<evidence type="ECO:0000313" key="2">
    <source>
        <dbReference type="EMBL" id="MBO0454200.1"/>
    </source>
</evidence>
<name>A0ABS3HMU7_9ENTE</name>
<proteinExistence type="predicted"/>
<protein>
    <submittedName>
        <fullName evidence="2">Uncharacterized protein</fullName>
    </submittedName>
</protein>
<sequence>MNLYFGDAISIKTTVLLVIFLVFLGGIVKKRAEVRHWGRFVLGICLVGLSICILGATRDGLHFTVQQAIDGSVEPGLFPLVSAQTIVGAALGIVIVISAILCLFLKKQRAREALFFIIAGSILLKIVMIEASRIMLVLASANLFL</sequence>
<keyword evidence="3" id="KW-1185">Reference proteome</keyword>
<feature type="transmembrane region" description="Helical" evidence="1">
    <location>
        <begin position="114"/>
        <end position="139"/>
    </location>
</feature>
<keyword evidence="1" id="KW-0472">Membrane</keyword>
<gene>
    <name evidence="2" type="ORF">JZO85_18235</name>
</gene>
<evidence type="ECO:0000256" key="1">
    <source>
        <dbReference type="SAM" id="Phobius"/>
    </source>
</evidence>
<accession>A0ABS3HMU7</accession>
<comment type="caution">
    <text evidence="2">The sequence shown here is derived from an EMBL/GenBank/DDBJ whole genome shotgun (WGS) entry which is preliminary data.</text>
</comment>
<reference evidence="2 3" key="1">
    <citation type="submission" date="2021-03" db="EMBL/GenBank/DDBJ databases">
        <title>Enterococcal diversity collection.</title>
        <authorList>
            <person name="Gilmore M.S."/>
            <person name="Schwartzman J."/>
            <person name="Van Tyne D."/>
            <person name="Martin M."/>
            <person name="Earl A.M."/>
            <person name="Manson A.L."/>
            <person name="Straub T."/>
            <person name="Salamzade R."/>
            <person name="Saavedra J."/>
            <person name="Lebreton F."/>
            <person name="Prichula J."/>
            <person name="Schaufler K."/>
            <person name="Gaca A."/>
            <person name="Sgardioli B."/>
            <person name="Wagenaar J."/>
            <person name="Strong T."/>
        </authorList>
    </citation>
    <scope>NUCLEOTIDE SEQUENCE [LARGE SCALE GENOMIC DNA]</scope>
    <source>
        <strain evidence="2 3">MJM16</strain>
    </source>
</reference>
<feature type="transmembrane region" description="Helical" evidence="1">
    <location>
        <begin position="77"/>
        <end position="105"/>
    </location>
</feature>
<organism evidence="2 3">
    <name type="scientific">Candidatus Enterococcus murrayae</name>
    <dbReference type="NCBI Taxonomy" id="2815321"/>
    <lineage>
        <taxon>Bacteria</taxon>
        <taxon>Bacillati</taxon>
        <taxon>Bacillota</taxon>
        <taxon>Bacilli</taxon>
        <taxon>Lactobacillales</taxon>
        <taxon>Enterococcaceae</taxon>
        <taxon>Enterococcus</taxon>
    </lineage>
</organism>